<reference evidence="12" key="2">
    <citation type="submission" date="2025-08" db="UniProtKB">
        <authorList>
            <consortium name="Ensembl"/>
        </authorList>
    </citation>
    <scope>IDENTIFICATION</scope>
</reference>
<evidence type="ECO:0000256" key="1">
    <source>
        <dbReference type="ARBA" id="ARBA00004651"/>
    </source>
</evidence>
<evidence type="ECO:0000259" key="11">
    <source>
        <dbReference type="Pfam" id="PF16178"/>
    </source>
</evidence>
<keyword evidence="6 8" id="KW-0472">Membrane</keyword>
<reference evidence="13" key="1">
    <citation type="submission" date="2015-09" db="EMBL/GenBank/DDBJ databases">
        <authorList>
            <person name="Sai Rama Sridatta P."/>
        </authorList>
    </citation>
    <scope>NUCLEOTIDE SEQUENCE [LARGE SCALE GENOMIC DNA]</scope>
</reference>
<evidence type="ECO:0000256" key="2">
    <source>
        <dbReference type="ARBA" id="ARBA00009671"/>
    </source>
</evidence>
<dbReference type="PANTHER" id="PTHR12308">
    <property type="entry name" value="ANOCTAMIN"/>
    <property type="match status" value="1"/>
</dbReference>
<feature type="transmembrane region" description="Helical" evidence="8">
    <location>
        <begin position="307"/>
        <end position="334"/>
    </location>
</feature>
<dbReference type="AlphaFoldDB" id="A0A4W6FZI1"/>
<organism evidence="12 13">
    <name type="scientific">Lates calcarifer</name>
    <name type="common">Barramundi</name>
    <name type="synonym">Holocentrus calcarifer</name>
    <dbReference type="NCBI Taxonomy" id="8187"/>
    <lineage>
        <taxon>Eukaryota</taxon>
        <taxon>Metazoa</taxon>
        <taxon>Chordata</taxon>
        <taxon>Craniata</taxon>
        <taxon>Vertebrata</taxon>
        <taxon>Euteleostomi</taxon>
        <taxon>Actinopterygii</taxon>
        <taxon>Neopterygii</taxon>
        <taxon>Teleostei</taxon>
        <taxon>Neoteleostei</taxon>
        <taxon>Acanthomorphata</taxon>
        <taxon>Carangaria</taxon>
        <taxon>Carangaria incertae sedis</taxon>
        <taxon>Centropomidae</taxon>
        <taxon>Lates</taxon>
    </lineage>
</organism>
<evidence type="ECO:0000256" key="8">
    <source>
        <dbReference type="RuleBase" id="RU280814"/>
    </source>
</evidence>
<dbReference type="GO" id="GO:0046983">
    <property type="term" value="F:protein dimerization activity"/>
    <property type="evidence" value="ECO:0007669"/>
    <property type="project" value="InterPro"/>
</dbReference>
<evidence type="ECO:0000313" key="12">
    <source>
        <dbReference type="Ensembl" id="ENSLCAP00010056023.1"/>
    </source>
</evidence>
<evidence type="ECO:0000313" key="13">
    <source>
        <dbReference type="Proteomes" id="UP000314980"/>
    </source>
</evidence>
<accession>A0A4W6FZI1</accession>
<proteinExistence type="inferred from homology"/>
<feature type="transmembrane region" description="Helical" evidence="8">
    <location>
        <begin position="685"/>
        <end position="708"/>
    </location>
</feature>
<feature type="region of interest" description="Disordered" evidence="9">
    <location>
        <begin position="921"/>
        <end position="940"/>
    </location>
</feature>
<evidence type="ECO:0000259" key="10">
    <source>
        <dbReference type="Pfam" id="PF04547"/>
    </source>
</evidence>
<feature type="transmembrane region" description="Helical" evidence="8">
    <location>
        <begin position="470"/>
        <end position="496"/>
    </location>
</feature>
<dbReference type="GO" id="GO:0005886">
    <property type="term" value="C:plasma membrane"/>
    <property type="evidence" value="ECO:0007669"/>
    <property type="project" value="UniProtKB-SubCell"/>
</dbReference>
<protein>
    <recommendedName>
        <fullName evidence="8">Anoctamin</fullName>
    </recommendedName>
</protein>
<dbReference type="GeneTree" id="ENSGT00940000155840"/>
<feature type="domain" description="Anoctamin transmembrane" evidence="10">
    <location>
        <begin position="296"/>
        <end position="875"/>
    </location>
</feature>
<dbReference type="Proteomes" id="UP000314980">
    <property type="component" value="Unassembled WGS sequence"/>
</dbReference>
<comment type="similarity">
    <text evidence="2 8">Belongs to the anoctamin family.</text>
</comment>
<dbReference type="Pfam" id="PF04547">
    <property type="entry name" value="Anoctamin"/>
    <property type="match status" value="1"/>
</dbReference>
<feature type="transmembrane region" description="Helical" evidence="8">
    <location>
        <begin position="20"/>
        <end position="37"/>
    </location>
</feature>
<feature type="transmembrane region" description="Helical" evidence="8">
    <location>
        <begin position="384"/>
        <end position="403"/>
    </location>
</feature>
<sequence>PSYPEPTELSLLCPSLPLYLLSYLTVYFTFLLISLGFPQVVGSTSTPQCNTEGLYFSDGRRKVDYVLVFHQRRSDAVAGRGGGMPGEEAANAGEVFMELGFAGGSEPTEPADHEMRLIRQEFEANLLEAGLEIERDKEVKAHGPSFTRLHAPWPVLCREAEFLKIKVPTKTVGSESGFGSSMSTIWRKLNQPFQPKVPHQDHERTKFLSHCFSRDKLHLYNITSKDTFFDNATRGRIVYEILRRTVCVRTCQTIGISTLIAKGVYDAAFPLHDVSVLHEEWARYSAFYKYQPIDLVRKYFGEKIGLYFAWLGVYTQLLIPASIVGIIVFGYGVATVDTDIPSLEMCDERLNFTMCPLCDGACDFWQLSTACGTARASHLFDNPATVFFAIFMSLWAVLFLEHWKRRQISLSFSWDLTGIEEDEVHTEHPRPRYETILLQKRQRKQKKKKNKKKNETAIDKLTWKDRLPGYFINVSSILFMFGLTFSAVFGVIVYRITVSALMAMSPDPETKSNVRVTVTATAVIINLVVILILDEIYGAVAVWLTELEIPKTETNFEERLILKAFLLKFMNAYAPIFYVAFFKGRFAGRPGNYVYVFNDYRMEECAPGGCLIELCIQLSIIMLGKQLIQNNIFEIGIPKLKKLVRALKDKGSAETEKEEERPPQQWNLDHALAAFEGLTPEYMEMIIQFGFVSLFVASFPLAPLFALLNNVIEIRLDAKKFVTELRRPVAIRAKDIGIWYNILSGMGKFSVIINAFVISFTSDFIPRLVYQYTYSQTGTMHGFIDYTLSYFNVSNFKPGTAPQNSGDITVCRYKDYREPPWSPDAYQFSKQYWCVLAARLAFVILFQNLVMFLSLVVAWVIPDVPKTIMEQLKREKKLLVDVFLREEKEKFQLIQSLFGPPIPGGGPRARCRAASFSQFTRKNPSTLPRNENENSRHTAV</sequence>
<dbReference type="PANTHER" id="PTHR12308:SF20">
    <property type="entry name" value="ANOCTAMIN-2"/>
    <property type="match status" value="1"/>
</dbReference>
<evidence type="ECO:0000256" key="6">
    <source>
        <dbReference type="ARBA" id="ARBA00023136"/>
    </source>
</evidence>
<comment type="subcellular location">
    <subcellularLocation>
        <location evidence="1">Cell membrane</location>
        <topology evidence="1">Multi-pass membrane protein</topology>
    </subcellularLocation>
    <subcellularLocation>
        <location evidence="8">Membrane</location>
        <topology evidence="8">Multi-pass membrane protein</topology>
    </subcellularLocation>
</comment>
<feature type="domain" description="Anoctamin dimerisation" evidence="11">
    <location>
        <begin position="55"/>
        <end position="293"/>
    </location>
</feature>
<evidence type="ECO:0000256" key="3">
    <source>
        <dbReference type="ARBA" id="ARBA00022475"/>
    </source>
</evidence>
<keyword evidence="3" id="KW-1003">Cell membrane</keyword>
<feature type="compositionally biased region" description="Basic and acidic residues" evidence="9">
    <location>
        <begin position="930"/>
        <end position="940"/>
    </location>
</feature>
<evidence type="ECO:0000256" key="5">
    <source>
        <dbReference type="ARBA" id="ARBA00022989"/>
    </source>
</evidence>
<dbReference type="Ensembl" id="ENSLCAT00010057545.1">
    <property type="protein sequence ID" value="ENSLCAP00010056023.1"/>
    <property type="gene ID" value="ENSLCAG00010026061.1"/>
</dbReference>
<reference evidence="12" key="3">
    <citation type="submission" date="2025-09" db="UniProtKB">
        <authorList>
            <consortium name="Ensembl"/>
        </authorList>
    </citation>
    <scope>IDENTIFICATION</scope>
</reference>
<dbReference type="Pfam" id="PF16178">
    <property type="entry name" value="Anoct_dimer"/>
    <property type="match status" value="1"/>
</dbReference>
<feature type="transmembrane region" description="Helical" evidence="8">
    <location>
        <begin position="840"/>
        <end position="861"/>
    </location>
</feature>
<keyword evidence="4 8" id="KW-0812">Transmembrane</keyword>
<evidence type="ECO:0000256" key="4">
    <source>
        <dbReference type="ARBA" id="ARBA00022692"/>
    </source>
</evidence>
<dbReference type="InterPro" id="IPR032394">
    <property type="entry name" value="Anoct_dimer"/>
</dbReference>
<keyword evidence="7" id="KW-0325">Glycoprotein</keyword>
<dbReference type="InterPro" id="IPR007632">
    <property type="entry name" value="Anoctamin"/>
</dbReference>
<dbReference type="GO" id="GO:0005229">
    <property type="term" value="F:intracellularly calcium-gated chloride channel activity"/>
    <property type="evidence" value="ECO:0007669"/>
    <property type="project" value="TreeGrafter"/>
</dbReference>
<keyword evidence="13" id="KW-1185">Reference proteome</keyword>
<gene>
    <name evidence="12" type="primary">ANO2</name>
</gene>
<keyword evidence="5 8" id="KW-1133">Transmembrane helix</keyword>
<feature type="transmembrane region" description="Helical" evidence="8">
    <location>
        <begin position="565"/>
        <end position="582"/>
    </location>
</feature>
<dbReference type="InterPro" id="IPR049452">
    <property type="entry name" value="Anoctamin_TM"/>
</dbReference>
<name>A0A4W6FZI1_LATCA</name>
<evidence type="ECO:0000256" key="7">
    <source>
        <dbReference type="ARBA" id="ARBA00023180"/>
    </source>
</evidence>
<evidence type="ECO:0000256" key="9">
    <source>
        <dbReference type="SAM" id="MobiDB-lite"/>
    </source>
</evidence>
<feature type="transmembrane region" description="Helical" evidence="8">
    <location>
        <begin position="516"/>
        <end position="544"/>
    </location>
</feature>